<feature type="domain" description="Ammonium transporter AmtB-like" evidence="9">
    <location>
        <begin position="1"/>
        <end position="394"/>
    </location>
</feature>
<evidence type="ECO:0000256" key="5">
    <source>
        <dbReference type="ARBA" id="ARBA00022989"/>
    </source>
</evidence>
<dbReference type="GO" id="GO:0005886">
    <property type="term" value="C:plasma membrane"/>
    <property type="evidence" value="ECO:0007669"/>
    <property type="project" value="UniProtKB-SubCell"/>
</dbReference>
<evidence type="ECO:0000256" key="4">
    <source>
        <dbReference type="ARBA" id="ARBA00022692"/>
    </source>
</evidence>
<feature type="transmembrane region" description="Helical" evidence="8">
    <location>
        <begin position="275"/>
        <end position="294"/>
    </location>
</feature>
<dbReference type="NCBIfam" id="TIGR00836">
    <property type="entry name" value="amt"/>
    <property type="match status" value="1"/>
</dbReference>
<comment type="similarity">
    <text evidence="2 8">Belongs to the ammonia transporter channel (TC 1.A.11.2) family.</text>
</comment>
<name>A0A6B2L4J5_9EUKA</name>
<dbReference type="AlphaFoldDB" id="A0A6B2L4J5"/>
<organism evidence="10">
    <name type="scientific">Arcella intermedia</name>
    <dbReference type="NCBI Taxonomy" id="1963864"/>
    <lineage>
        <taxon>Eukaryota</taxon>
        <taxon>Amoebozoa</taxon>
        <taxon>Tubulinea</taxon>
        <taxon>Elardia</taxon>
        <taxon>Arcellinida</taxon>
        <taxon>Sphaerothecina</taxon>
        <taxon>Arcellidae</taxon>
        <taxon>Arcella</taxon>
    </lineage>
</organism>
<dbReference type="InterPro" id="IPR001905">
    <property type="entry name" value="Ammonium_transpt"/>
</dbReference>
<feature type="transmembrane region" description="Helical" evidence="8">
    <location>
        <begin position="345"/>
        <end position="370"/>
    </location>
</feature>
<feature type="transmembrane region" description="Helical" evidence="8">
    <location>
        <begin position="151"/>
        <end position="173"/>
    </location>
</feature>
<feature type="transmembrane region" description="Helical" evidence="8">
    <location>
        <begin position="109"/>
        <end position="131"/>
    </location>
</feature>
<dbReference type="Pfam" id="PF00909">
    <property type="entry name" value="Ammonium_transp"/>
    <property type="match status" value="1"/>
</dbReference>
<evidence type="ECO:0000256" key="8">
    <source>
        <dbReference type="RuleBase" id="RU362002"/>
    </source>
</evidence>
<feature type="transmembrane region" description="Helical" evidence="8">
    <location>
        <begin position="21"/>
        <end position="45"/>
    </location>
</feature>
<evidence type="ECO:0000256" key="7">
    <source>
        <dbReference type="ARBA" id="ARBA00023177"/>
    </source>
</evidence>
<evidence type="ECO:0000313" key="10">
    <source>
        <dbReference type="EMBL" id="NDV31912.1"/>
    </source>
</evidence>
<dbReference type="InterPro" id="IPR024041">
    <property type="entry name" value="NH4_transpt_AmtB-like_dom"/>
</dbReference>
<dbReference type="PANTHER" id="PTHR43029">
    <property type="entry name" value="AMMONIUM TRANSPORTER MEP2"/>
    <property type="match status" value="1"/>
</dbReference>
<dbReference type="InterPro" id="IPR018047">
    <property type="entry name" value="Ammonium_transpt_CS"/>
</dbReference>
<keyword evidence="4 8" id="KW-0812">Transmembrane</keyword>
<dbReference type="GO" id="GO:0008519">
    <property type="term" value="F:ammonium channel activity"/>
    <property type="evidence" value="ECO:0007669"/>
    <property type="project" value="InterPro"/>
</dbReference>
<dbReference type="InterPro" id="IPR029020">
    <property type="entry name" value="Ammonium/urea_transptr"/>
</dbReference>
<evidence type="ECO:0000259" key="9">
    <source>
        <dbReference type="Pfam" id="PF00909"/>
    </source>
</evidence>
<dbReference type="EMBL" id="GIBP01002943">
    <property type="protein sequence ID" value="NDV31912.1"/>
    <property type="molecule type" value="Transcribed_RNA"/>
</dbReference>
<comment type="subcellular location">
    <subcellularLocation>
        <location evidence="8">Cell membrane</location>
        <topology evidence="8">Multi-pass membrane protein</topology>
    </subcellularLocation>
    <subcellularLocation>
        <location evidence="1">Membrane</location>
        <topology evidence="1">Multi-pass membrane protein</topology>
    </subcellularLocation>
</comment>
<evidence type="ECO:0000256" key="1">
    <source>
        <dbReference type="ARBA" id="ARBA00004141"/>
    </source>
</evidence>
<evidence type="ECO:0000256" key="3">
    <source>
        <dbReference type="ARBA" id="ARBA00022448"/>
    </source>
</evidence>
<feature type="transmembrane region" description="Helical" evidence="8">
    <location>
        <begin position="306"/>
        <end position="325"/>
    </location>
</feature>
<comment type="caution">
    <text evidence="8">Lacks conserved residue(s) required for the propagation of feature annotation.</text>
</comment>
<dbReference type="PROSITE" id="PS01219">
    <property type="entry name" value="AMMONIUM_TRANSP"/>
    <property type="match status" value="1"/>
</dbReference>
<evidence type="ECO:0000256" key="6">
    <source>
        <dbReference type="ARBA" id="ARBA00023136"/>
    </source>
</evidence>
<dbReference type="Gene3D" id="1.10.3430.10">
    <property type="entry name" value="Ammonium transporter AmtB like domains"/>
    <property type="match status" value="1"/>
</dbReference>
<keyword evidence="6 8" id="KW-0472">Membrane</keyword>
<reference evidence="10" key="1">
    <citation type="journal article" date="2020" name="J. Eukaryot. Microbiol.">
        <title>De novo Sequencing, Assembly and Annotation of the Transcriptome for the Free-Living Testate Amoeba Arcella intermedia.</title>
        <authorList>
            <person name="Ribeiro G.M."/>
            <person name="Porfirio-Sousa A.L."/>
            <person name="Maurer-Alcala X.X."/>
            <person name="Katz L.A."/>
            <person name="Lahr D.J.G."/>
        </authorList>
    </citation>
    <scope>NUCLEOTIDE SEQUENCE</scope>
</reference>
<sequence>MMPGLALFEAGLLPAKHTISIMMQVISGLLVLSSMWTIIGFSLAFGDTVAGVIGSPASYPMLINLRKGECIPFAPTIPGFVYAIFQMMFASITPLLMTGSFASRFKFSAFFVFIILWEIIVYYPLAHWIWGGGWLSPSGTGFPEGEGVIDFAGGITIHTSAGVGALVTAVMLGRRKNFLRKGGKYRASNLTTALLGATFLWLGWFGFNAGSAVSASEVTAIALANTQLAACISGLSWMLLDWYHSGKPTLVETLNGTVAGLAGITPASGFVNPEWALLIGLILGLSSYVGVHILKHKLHIDDALDVCVVHGLTGMIGSLCIGLFASKDINPLGQNGAFYGHPLQIVYQFLGVIVTSGWSAFWTFVLLVIIDKVIGIRVTMEVEEKGLGVSEHGEHLDDFHFKARKTLPIILNHDE</sequence>
<evidence type="ECO:0000256" key="2">
    <source>
        <dbReference type="ARBA" id="ARBA00005887"/>
    </source>
</evidence>
<keyword evidence="7 8" id="KW-0924">Ammonia transport</keyword>
<dbReference type="PANTHER" id="PTHR43029:SF21">
    <property type="entry name" value="AMMONIUM TRANSPORTER 1"/>
    <property type="match status" value="1"/>
</dbReference>
<feature type="transmembrane region" description="Helical" evidence="8">
    <location>
        <begin position="79"/>
        <end position="97"/>
    </location>
</feature>
<keyword evidence="5 8" id="KW-1133">Transmembrane helix</keyword>
<protein>
    <recommendedName>
        <fullName evidence="8">Ammonium transporter</fullName>
    </recommendedName>
</protein>
<keyword evidence="3 8" id="KW-0813">Transport</keyword>
<proteinExistence type="inferred from homology"/>
<feature type="transmembrane region" description="Helical" evidence="8">
    <location>
        <begin position="185"/>
        <end position="207"/>
    </location>
</feature>
<dbReference type="SUPFAM" id="SSF111352">
    <property type="entry name" value="Ammonium transporter"/>
    <property type="match status" value="1"/>
</dbReference>
<accession>A0A6B2L4J5</accession>